<evidence type="ECO:0000256" key="2">
    <source>
        <dbReference type="SAM" id="SignalP"/>
    </source>
</evidence>
<dbReference type="InterPro" id="IPR024078">
    <property type="entry name" value="LmbE-like_dom_sf"/>
</dbReference>
<proteinExistence type="predicted"/>
<protein>
    <submittedName>
        <fullName evidence="4">GlcNAc-PI de-N-acetylase</fullName>
    </submittedName>
</protein>
<dbReference type="Proteomes" id="UP001205185">
    <property type="component" value="Unassembled WGS sequence"/>
</dbReference>
<keyword evidence="2" id="KW-0732">Signal</keyword>
<feature type="chain" id="PRO_5047371587" evidence="2">
    <location>
        <begin position="21"/>
        <end position="693"/>
    </location>
</feature>
<dbReference type="InterPro" id="IPR003737">
    <property type="entry name" value="GlcNAc_PI_deacetylase-related"/>
</dbReference>
<dbReference type="Pfam" id="PF26607">
    <property type="entry name" value="DUF8189"/>
    <property type="match status" value="1"/>
</dbReference>
<dbReference type="EMBL" id="JAMTCO010000004">
    <property type="protein sequence ID" value="MCP2269304.1"/>
    <property type="molecule type" value="Genomic_DNA"/>
</dbReference>
<dbReference type="Gene3D" id="3.40.50.10320">
    <property type="entry name" value="LmbE-like"/>
    <property type="match status" value="1"/>
</dbReference>
<evidence type="ECO:0000313" key="5">
    <source>
        <dbReference type="Proteomes" id="UP001205185"/>
    </source>
</evidence>
<dbReference type="PANTHER" id="PTHR12993">
    <property type="entry name" value="N-ACETYLGLUCOSAMINYL-PHOSPHATIDYLINOSITOL DE-N-ACETYLASE-RELATED"/>
    <property type="match status" value="1"/>
</dbReference>
<accession>A0ABT1I9K0</accession>
<dbReference type="SUPFAM" id="SSF102588">
    <property type="entry name" value="LmbE-like"/>
    <property type="match status" value="1"/>
</dbReference>
<dbReference type="SUPFAM" id="SSF89372">
    <property type="entry name" value="Fucose-specific lectin"/>
    <property type="match status" value="1"/>
</dbReference>
<comment type="caution">
    <text evidence="4">The sequence shown here is derived from an EMBL/GenBank/DDBJ whole genome shotgun (WGS) entry which is preliminary data.</text>
</comment>
<feature type="signal peptide" evidence="2">
    <location>
        <begin position="1"/>
        <end position="20"/>
    </location>
</feature>
<name>A0ABT1I9K0_9PSEU</name>
<dbReference type="RefSeq" id="WP_253886309.1">
    <property type="nucleotide sequence ID" value="NZ_BAAAVB010000004.1"/>
</dbReference>
<organism evidence="4 5">
    <name type="scientific">Actinokineospora diospyrosa</name>
    <dbReference type="NCBI Taxonomy" id="103728"/>
    <lineage>
        <taxon>Bacteria</taxon>
        <taxon>Bacillati</taxon>
        <taxon>Actinomycetota</taxon>
        <taxon>Actinomycetes</taxon>
        <taxon>Pseudonocardiales</taxon>
        <taxon>Pseudonocardiaceae</taxon>
        <taxon>Actinokineospora</taxon>
    </lineage>
</organism>
<dbReference type="InterPro" id="IPR058502">
    <property type="entry name" value="PLL-like_beta-prop"/>
</dbReference>
<evidence type="ECO:0000313" key="4">
    <source>
        <dbReference type="EMBL" id="MCP2269304.1"/>
    </source>
</evidence>
<keyword evidence="5" id="KW-1185">Reference proteome</keyword>
<keyword evidence="1" id="KW-0862">Zinc</keyword>
<reference evidence="4 5" key="1">
    <citation type="submission" date="2022-06" db="EMBL/GenBank/DDBJ databases">
        <title>Genomic Encyclopedia of Archaeal and Bacterial Type Strains, Phase II (KMG-II): from individual species to whole genera.</title>
        <authorList>
            <person name="Goeker M."/>
        </authorList>
    </citation>
    <scope>NUCLEOTIDE SEQUENCE [LARGE SCALE GENOMIC DNA]</scope>
    <source>
        <strain evidence="4 5">DSM 44255</strain>
    </source>
</reference>
<evidence type="ECO:0000259" key="3">
    <source>
        <dbReference type="Pfam" id="PF26607"/>
    </source>
</evidence>
<evidence type="ECO:0000256" key="1">
    <source>
        <dbReference type="ARBA" id="ARBA00022833"/>
    </source>
</evidence>
<dbReference type="PANTHER" id="PTHR12993:SF26">
    <property type="entry name" value="1D-MYO-INOSITOL 2-ACETAMIDO-2-DEOXY-ALPHA-D-GLUCOPYRANOSIDE DEACETYLASE"/>
    <property type="match status" value="1"/>
</dbReference>
<sequence length="693" mass="73334">MRKRLTAVVAVVGVALAVGATVPAAGAPATAAGPAPVIVHVVAHQDDDILFMNPDLQNSIRVGRPVKTIFVTAGENTHGPGAEGPLPDRGTCKAGDDLVREEYAYCRQRGAMAANALMAGRADAWDHGTVSVDTGDGPVTVDEYTLRGRPDLALVFLNLPENADGHPDVAPQGEGSLVHLWERTGTANTVLTWGTYAPRYSYDHDRLVDVLRGLFDHYHPTVIRAQDPEPDPRYAGDHADHIRTARFAAEAAGAHTDETGNAAVDLVNYRDYNISDGQQNLTGLADRPDGGRDQKAAAYLAYDGWDLYTSPTSSTYLGWTKRMYHRYPTGTTWVGANADGRLEAFAVLSGRLVTWYQGADGEFGRGEVLATPWPLLPGLTVGRNADHRLQVFARRADTFEVVTTWQVRANDVFSSQWASLGNPNAGSNTEAQVGAPVAVLGQDGLLRVAVKNGGGGVSLITQRVANGAWNTTWADLGGGPGVQDPVALGVDRTNGVNVFAYSIDNGVGSIRRWRAAPGQDYVAQPKLAGYEPSGPPSVVHNKDGRLDVFYRLATNSGNDFAGLVGHTWQRADETFSPYGEQIGGHGGVGAVAASDAPGPWAGSTPVADSRILVFTGNAGSGQSTTRQTGPNAGYATSWSDVGSVHVDQPAAAVDRDGCVFSFALTDAGHLVVRNQILCSGGSPLSRYREIEGP</sequence>
<feature type="domain" description="PLL-like beta propeller" evidence="3">
    <location>
        <begin position="334"/>
        <end position="664"/>
    </location>
</feature>
<gene>
    <name evidence="4" type="ORF">LV75_001792</name>
</gene>
<dbReference type="Pfam" id="PF02585">
    <property type="entry name" value="PIG-L"/>
    <property type="match status" value="1"/>
</dbReference>